<protein>
    <submittedName>
        <fullName evidence="1">Uncharacterized protein</fullName>
    </submittedName>
</protein>
<evidence type="ECO:0000313" key="1">
    <source>
        <dbReference type="EMBL" id="KKN72638.1"/>
    </source>
</evidence>
<reference evidence="1" key="1">
    <citation type="journal article" date="2015" name="Nature">
        <title>Complex archaea that bridge the gap between prokaryotes and eukaryotes.</title>
        <authorList>
            <person name="Spang A."/>
            <person name="Saw J.H."/>
            <person name="Jorgensen S.L."/>
            <person name="Zaremba-Niedzwiedzka K."/>
            <person name="Martijn J."/>
            <person name="Lind A.E."/>
            <person name="van Eijk R."/>
            <person name="Schleper C."/>
            <person name="Guy L."/>
            <person name="Ettema T.J."/>
        </authorList>
    </citation>
    <scope>NUCLEOTIDE SEQUENCE</scope>
</reference>
<gene>
    <name evidence="1" type="ORF">LCGC14_0408800</name>
</gene>
<proteinExistence type="predicted"/>
<dbReference type="EMBL" id="LAZR01000358">
    <property type="protein sequence ID" value="KKN72638.1"/>
    <property type="molecule type" value="Genomic_DNA"/>
</dbReference>
<dbReference type="AlphaFoldDB" id="A0A0F9W3J8"/>
<organism evidence="1">
    <name type="scientific">marine sediment metagenome</name>
    <dbReference type="NCBI Taxonomy" id="412755"/>
    <lineage>
        <taxon>unclassified sequences</taxon>
        <taxon>metagenomes</taxon>
        <taxon>ecological metagenomes</taxon>
    </lineage>
</organism>
<name>A0A0F9W3J8_9ZZZZ</name>
<comment type="caution">
    <text evidence="1">The sequence shown here is derived from an EMBL/GenBank/DDBJ whole genome shotgun (WGS) entry which is preliminary data.</text>
</comment>
<sequence length="88" mass="11002">MSIIHTYLTTNELRQYRLSERDHSYFKQKLDENDWFNRLMSRPVNRILLDELRCLLDRQHIPRREIEHRNGRLFVKVVTPEYMEVLWE</sequence>
<accession>A0A0F9W3J8</accession>